<dbReference type="GeneID" id="85196248"/>
<proteinExistence type="predicted"/>
<organism evidence="1 2">
    <name type="scientific">Methanimicrococcus hongohii</name>
    <dbReference type="NCBI Taxonomy" id="3028295"/>
    <lineage>
        <taxon>Archaea</taxon>
        <taxon>Methanobacteriati</taxon>
        <taxon>Methanobacteriota</taxon>
        <taxon>Stenosarchaea group</taxon>
        <taxon>Methanomicrobia</taxon>
        <taxon>Methanosarcinales</taxon>
        <taxon>Methanosarcinaceae</taxon>
        <taxon>Methanimicrococcus</taxon>
    </lineage>
</organism>
<evidence type="ECO:0000313" key="1">
    <source>
        <dbReference type="EMBL" id="WNY24306.1"/>
    </source>
</evidence>
<dbReference type="PROSITE" id="PS51257">
    <property type="entry name" value="PROKAR_LIPOPROTEIN"/>
    <property type="match status" value="1"/>
</dbReference>
<reference evidence="1 2" key="1">
    <citation type="submission" date="2023-07" db="EMBL/GenBank/DDBJ databases">
        <title>Closed genoem sequence of Methanomicrococcus sp. Hf6.</title>
        <authorList>
            <person name="Poehlein A."/>
            <person name="Protasov E."/>
            <person name="Platt K."/>
            <person name="Reeh H."/>
            <person name="Daniel R."/>
            <person name="Brune A."/>
        </authorList>
    </citation>
    <scope>NUCLEOTIDE SEQUENCE [LARGE SCALE GENOMIC DNA]</scope>
    <source>
        <strain evidence="1 2">Hf6</strain>
    </source>
</reference>
<dbReference type="EMBL" id="CP131059">
    <property type="protein sequence ID" value="WNY24306.1"/>
    <property type="molecule type" value="Genomic_DNA"/>
</dbReference>
<name>A0AA96ZUG5_9EURY</name>
<dbReference type="RefSeq" id="WP_316557487.1">
    <property type="nucleotide sequence ID" value="NZ_CP131059.1"/>
</dbReference>
<accession>A0AA96ZUG5</accession>
<sequence>MKLFLKIGFCLILCAVFLSGCLSNDSSNSNDSVAINPEMDVFSGHITELRTVGDDLYLTVENENISHYGQTKLYFIVNNETVSNFYVADTYYPEEGRFIYLRFTPDKINGVLSPAAVTHATLFYEGTEFRMFNGTIEDIYINTDSERWYDGAFLVDNTYFKFSSSTYFSENITEGMDVLIYAEPLILTTSPAQGWAYEVWLSDASTSVHLDNTDQNSINPLNKKIEPYSPGSVPYEDNIVFETWSNYSTVGYSNETLLPEADIAFYGTVETINPSVWTTSNQEPPSGLYGAVSGKGGYGSEDGTYIEYDLVSISGCDDYICTPVVFDIDYLIKGENVTEVTVIIQSGQIGNYISVESAYPLIWDLNVGQQYLVYLKNYGTEENSVMYPGFFVVLE</sequence>
<dbReference type="KEGG" id="mehf:MmiHf6_16370"/>
<gene>
    <name evidence="1" type="ORF">MmiHf6_16370</name>
</gene>
<protein>
    <submittedName>
        <fullName evidence="1">Uncharacterized protein</fullName>
    </submittedName>
</protein>
<dbReference type="Proteomes" id="UP001302978">
    <property type="component" value="Chromosome"/>
</dbReference>
<keyword evidence="2" id="KW-1185">Reference proteome</keyword>
<dbReference type="AlphaFoldDB" id="A0AA96ZUG5"/>
<evidence type="ECO:0000313" key="2">
    <source>
        <dbReference type="Proteomes" id="UP001302978"/>
    </source>
</evidence>